<protein>
    <submittedName>
        <fullName evidence="2">Uncharacterized protein</fullName>
    </submittedName>
</protein>
<evidence type="ECO:0000313" key="3">
    <source>
        <dbReference type="Proteomes" id="UP000645257"/>
    </source>
</evidence>
<reference evidence="2" key="1">
    <citation type="journal article" date="2014" name="Int. J. Syst. Evol. Microbiol.">
        <title>Complete genome sequence of Corynebacterium casei LMG S-19264T (=DSM 44701T), isolated from a smear-ripened cheese.</title>
        <authorList>
            <consortium name="US DOE Joint Genome Institute (JGI-PGF)"/>
            <person name="Walter F."/>
            <person name="Albersmeier A."/>
            <person name="Kalinowski J."/>
            <person name="Ruckert C."/>
        </authorList>
    </citation>
    <scope>NUCLEOTIDE SEQUENCE</scope>
    <source>
        <strain evidence="2">KCTC 32182</strain>
    </source>
</reference>
<organism evidence="2 3">
    <name type="scientific">Paludibacterium paludis</name>
    <dbReference type="NCBI Taxonomy" id="1225769"/>
    <lineage>
        <taxon>Bacteria</taxon>
        <taxon>Pseudomonadati</taxon>
        <taxon>Pseudomonadota</taxon>
        <taxon>Betaproteobacteria</taxon>
        <taxon>Neisseriales</taxon>
        <taxon>Chromobacteriaceae</taxon>
        <taxon>Paludibacterium</taxon>
    </lineage>
</organism>
<gene>
    <name evidence="2" type="ORF">GCM10011289_20710</name>
</gene>
<reference evidence="2" key="2">
    <citation type="submission" date="2020-09" db="EMBL/GenBank/DDBJ databases">
        <authorList>
            <person name="Sun Q."/>
            <person name="Kim S."/>
        </authorList>
    </citation>
    <scope>NUCLEOTIDE SEQUENCE</scope>
    <source>
        <strain evidence="2">KCTC 32182</strain>
    </source>
</reference>
<dbReference type="Proteomes" id="UP000645257">
    <property type="component" value="Unassembled WGS sequence"/>
</dbReference>
<keyword evidence="1" id="KW-0732">Signal</keyword>
<feature type="signal peptide" evidence="1">
    <location>
        <begin position="1"/>
        <end position="18"/>
    </location>
</feature>
<dbReference type="EMBL" id="BMYX01000011">
    <property type="protein sequence ID" value="GGY17202.1"/>
    <property type="molecule type" value="Genomic_DNA"/>
</dbReference>
<comment type="caution">
    <text evidence="2">The sequence shown here is derived from an EMBL/GenBank/DDBJ whole genome shotgun (WGS) entry which is preliminary data.</text>
</comment>
<dbReference type="AlphaFoldDB" id="A0A918P3K8"/>
<keyword evidence="3" id="KW-1185">Reference proteome</keyword>
<proteinExistence type="predicted"/>
<dbReference type="RefSeq" id="WP_189534011.1">
    <property type="nucleotide sequence ID" value="NZ_BMYX01000011.1"/>
</dbReference>
<accession>A0A918P3K8</accession>
<evidence type="ECO:0000313" key="2">
    <source>
        <dbReference type="EMBL" id="GGY17202.1"/>
    </source>
</evidence>
<name>A0A918P3K8_9NEIS</name>
<evidence type="ECO:0000256" key="1">
    <source>
        <dbReference type="SAM" id="SignalP"/>
    </source>
</evidence>
<feature type="chain" id="PRO_5037484825" evidence="1">
    <location>
        <begin position="19"/>
        <end position="297"/>
    </location>
</feature>
<sequence>MKRLIPLLLTLFPLAAGAFPEQAGNAAFWKAMDWDHPATTPVWQDRNWVNYIGVPAPGETRQRIQDVRLADVDLLAILARSGTSSRQPDQLQLLTQAADRRRDQCPALTRWAKSRFGAPAATSDAGYTLNAESGKGMVQSDLSYQWDIGTTRLTLLCQTREIPTQPGKPLVESFSRLTFGSLAATPELKPLVSASCTRNEHAAGASEPGKSLDRMGFVIDENKRLIRRPDKVPLKASDVRIDRDSVSFSLERDTASNDYRLDRNTGLLTGTLRLAGIPMIRISGHCQLKPLTGAASP</sequence>